<evidence type="ECO:0000313" key="2">
    <source>
        <dbReference type="Proteomes" id="UP000679725"/>
    </source>
</evidence>
<gene>
    <name evidence="1" type="ORF">DYBT9623_00687</name>
</gene>
<organism evidence="1 2">
    <name type="scientific">Dyadobacter linearis</name>
    <dbReference type="NCBI Taxonomy" id="2823330"/>
    <lineage>
        <taxon>Bacteria</taxon>
        <taxon>Pseudomonadati</taxon>
        <taxon>Bacteroidota</taxon>
        <taxon>Cytophagia</taxon>
        <taxon>Cytophagales</taxon>
        <taxon>Spirosomataceae</taxon>
        <taxon>Dyadobacter</taxon>
    </lineage>
</organism>
<keyword evidence="2" id="KW-1185">Reference proteome</keyword>
<accession>A0ABM8UKG7</accession>
<name>A0ABM8UKG7_9BACT</name>
<dbReference type="Proteomes" id="UP000679725">
    <property type="component" value="Unassembled WGS sequence"/>
</dbReference>
<evidence type="ECO:0000313" key="1">
    <source>
        <dbReference type="EMBL" id="CAG5067959.1"/>
    </source>
</evidence>
<reference evidence="1 2" key="1">
    <citation type="submission" date="2021-04" db="EMBL/GenBank/DDBJ databases">
        <authorList>
            <person name="Rodrigo-Torres L."/>
            <person name="Arahal R. D."/>
            <person name="Lucena T."/>
        </authorList>
    </citation>
    <scope>NUCLEOTIDE SEQUENCE [LARGE SCALE GENOMIC DNA]</scope>
    <source>
        <strain evidence="1 2">CECT 9623</strain>
    </source>
</reference>
<dbReference type="EMBL" id="CAJRAU010000001">
    <property type="protein sequence ID" value="CAG5067959.1"/>
    <property type="molecule type" value="Genomic_DNA"/>
</dbReference>
<proteinExistence type="predicted"/>
<comment type="caution">
    <text evidence="1">The sequence shown here is derived from an EMBL/GenBank/DDBJ whole genome shotgun (WGS) entry which is preliminary data.</text>
</comment>
<protein>
    <submittedName>
        <fullName evidence="1">Uncharacterized protein</fullName>
    </submittedName>
</protein>
<sequence length="40" mass="4718">MDFKDQIKQFSDRVTTLKDNSHTEEATWNAFITTCIIKLQ</sequence>